<proteinExistence type="predicted"/>
<name>A0A6A6PKB2_9PEZI</name>
<dbReference type="GeneID" id="54479125"/>
<gene>
    <name evidence="1" type="ORF">BDY17DRAFT_34710</name>
</gene>
<dbReference type="AlphaFoldDB" id="A0A6A6PKB2"/>
<reference evidence="1" key="1">
    <citation type="journal article" date="2020" name="Stud. Mycol.">
        <title>101 Dothideomycetes genomes: a test case for predicting lifestyles and emergence of pathogens.</title>
        <authorList>
            <person name="Haridas S."/>
            <person name="Albert R."/>
            <person name="Binder M."/>
            <person name="Bloem J."/>
            <person name="Labutti K."/>
            <person name="Salamov A."/>
            <person name="Andreopoulos B."/>
            <person name="Baker S."/>
            <person name="Barry K."/>
            <person name="Bills G."/>
            <person name="Bluhm B."/>
            <person name="Cannon C."/>
            <person name="Castanera R."/>
            <person name="Culley D."/>
            <person name="Daum C."/>
            <person name="Ezra D."/>
            <person name="Gonzalez J."/>
            <person name="Henrissat B."/>
            <person name="Kuo A."/>
            <person name="Liang C."/>
            <person name="Lipzen A."/>
            <person name="Lutzoni F."/>
            <person name="Magnuson J."/>
            <person name="Mondo S."/>
            <person name="Nolan M."/>
            <person name="Ohm R."/>
            <person name="Pangilinan J."/>
            <person name="Park H.-J."/>
            <person name="Ramirez L."/>
            <person name="Alfaro M."/>
            <person name="Sun H."/>
            <person name="Tritt A."/>
            <person name="Yoshinaga Y."/>
            <person name="Zwiers L.-H."/>
            <person name="Turgeon B."/>
            <person name="Goodwin S."/>
            <person name="Spatafora J."/>
            <person name="Crous P."/>
            <person name="Grigoriev I."/>
        </authorList>
    </citation>
    <scope>NUCLEOTIDE SEQUENCE</scope>
    <source>
        <strain evidence="1">CBS 113389</strain>
    </source>
</reference>
<organism evidence="1 2">
    <name type="scientific">Neohortaea acidophila</name>
    <dbReference type="NCBI Taxonomy" id="245834"/>
    <lineage>
        <taxon>Eukaryota</taxon>
        <taxon>Fungi</taxon>
        <taxon>Dikarya</taxon>
        <taxon>Ascomycota</taxon>
        <taxon>Pezizomycotina</taxon>
        <taxon>Dothideomycetes</taxon>
        <taxon>Dothideomycetidae</taxon>
        <taxon>Mycosphaerellales</taxon>
        <taxon>Teratosphaeriaceae</taxon>
        <taxon>Neohortaea</taxon>
    </lineage>
</organism>
<protein>
    <submittedName>
        <fullName evidence="1">Uncharacterized protein</fullName>
    </submittedName>
</protein>
<keyword evidence="2" id="KW-1185">Reference proteome</keyword>
<evidence type="ECO:0000313" key="1">
    <source>
        <dbReference type="EMBL" id="KAF2480236.1"/>
    </source>
</evidence>
<accession>A0A6A6PKB2</accession>
<sequence>MTISARGTNDHRAQRHLSPPSCIPPSWPCALCTRPILLIGSHLVFRGWGGCQACVLPLLLPRSKRRPLAAVLGGQCARRVGSLAVVLAVEVALEASADLCLVDTITSRERVLACPGRGELKCCLLYLHAGLRLAHVSEDWFRTRPEKYSISLTRRTACVPVVRLEPESQRSRMSGGVLAHGRTLLC</sequence>
<dbReference type="Proteomes" id="UP000799767">
    <property type="component" value="Unassembled WGS sequence"/>
</dbReference>
<evidence type="ECO:0000313" key="2">
    <source>
        <dbReference type="Proteomes" id="UP000799767"/>
    </source>
</evidence>
<dbReference type="RefSeq" id="XP_033586806.1">
    <property type="nucleotide sequence ID" value="XM_033738123.1"/>
</dbReference>
<dbReference type="EMBL" id="MU001640">
    <property type="protein sequence ID" value="KAF2480236.1"/>
    <property type="molecule type" value="Genomic_DNA"/>
</dbReference>